<feature type="transmembrane region" description="Helical" evidence="6">
    <location>
        <begin position="127"/>
        <end position="150"/>
    </location>
</feature>
<dbReference type="GO" id="GO:0005886">
    <property type="term" value="C:plasma membrane"/>
    <property type="evidence" value="ECO:0007669"/>
    <property type="project" value="UniProtKB-SubCell"/>
</dbReference>
<evidence type="ECO:0000313" key="7">
    <source>
        <dbReference type="EMBL" id="RYT66638.1"/>
    </source>
</evidence>
<feature type="transmembrane region" description="Helical" evidence="6">
    <location>
        <begin position="308"/>
        <end position="331"/>
    </location>
</feature>
<dbReference type="InterPro" id="IPR002797">
    <property type="entry name" value="Polysacc_synth"/>
</dbReference>
<keyword evidence="4 6" id="KW-1133">Transmembrane helix</keyword>
<feature type="transmembrane region" description="Helical" evidence="6">
    <location>
        <begin position="398"/>
        <end position="418"/>
    </location>
</feature>
<feature type="transmembrane region" description="Helical" evidence="6">
    <location>
        <begin position="57"/>
        <end position="79"/>
    </location>
</feature>
<sequence>MQIDRKIFLKGDRLKDKNTVVNNLMYSIVANLLSMFVSAILLLVLPNLLGETEYGYWQLYLFYTSYVGFFHLGLVDGIYLRIGGKYFDDLDGHIYATQFLILTIFEIIISVVIINIARFFVPDVNKVHVIFLTCICMVIYIANNFTTYVLQATNRIKPYATVVMLEKAFFAIMVIGCWFLGVKRFEIIACGDIAGKIVAMLLALKYCKNIIFCKLANFKSAVSEMWINLSIGSKLVLANVASMLITGIVRLAIENYWSIEVFGKISLAMSISSMLMVFVNAVSVVVFPMLKRMENDKLSDTYEKIRDFLMFVLLGAFVFYYPLKIILTGILPGYAESIRYMALMFPVCIFDSKISLLVNTYLKALRKEKAILIINVLSVAISVGMTGITVYLVHSLELAVVSIVVLLAVKCDIAEIYLSRCMEIAVVKDIIIESGLVAIFIVASWFLDNWYSMGIYFVAFVVYCFIKRDRIKKLLNSVTKK</sequence>
<evidence type="ECO:0000256" key="3">
    <source>
        <dbReference type="ARBA" id="ARBA00022692"/>
    </source>
</evidence>
<keyword evidence="3 6" id="KW-0812">Transmembrane</keyword>
<feature type="transmembrane region" description="Helical" evidence="6">
    <location>
        <begin position="449"/>
        <end position="466"/>
    </location>
</feature>
<dbReference type="AlphaFoldDB" id="A0A4Q5GEV9"/>
<evidence type="ECO:0000256" key="2">
    <source>
        <dbReference type="ARBA" id="ARBA00022475"/>
    </source>
</evidence>
<dbReference type="PANTHER" id="PTHR30250">
    <property type="entry name" value="PST FAMILY PREDICTED COLANIC ACID TRANSPORTER"/>
    <property type="match status" value="1"/>
</dbReference>
<protein>
    <recommendedName>
        <fullName evidence="9">Polysaccharide biosynthesis protein</fullName>
    </recommendedName>
</protein>
<feature type="transmembrane region" description="Helical" evidence="6">
    <location>
        <begin position="187"/>
        <end position="204"/>
    </location>
</feature>
<evidence type="ECO:0000313" key="8">
    <source>
        <dbReference type="Proteomes" id="UP000293506"/>
    </source>
</evidence>
<feature type="transmembrane region" description="Helical" evidence="6">
    <location>
        <begin position="99"/>
        <end position="121"/>
    </location>
</feature>
<feature type="transmembrane region" description="Helical" evidence="6">
    <location>
        <begin position="337"/>
        <end position="358"/>
    </location>
</feature>
<dbReference type="PANTHER" id="PTHR30250:SF11">
    <property type="entry name" value="O-ANTIGEN TRANSPORTER-RELATED"/>
    <property type="match status" value="1"/>
</dbReference>
<dbReference type="InterPro" id="IPR050833">
    <property type="entry name" value="Poly_Biosynth_Transport"/>
</dbReference>
<proteinExistence type="predicted"/>
<reference evidence="7 8" key="1">
    <citation type="journal article" date="2019" name="Science, e1252229">
        <title>Invertible promoters mediate bacterial phase variation, antibiotic resistance, and host adaptation in the gut.</title>
        <authorList>
            <person name="Jiang X."/>
            <person name="Hall A.B."/>
            <person name="Arthur T.D."/>
            <person name="Plichta D.R."/>
            <person name="Covington C.T."/>
            <person name="Poyet M."/>
            <person name="Crothers J."/>
            <person name="Moses P.L."/>
            <person name="Tolonen A.C."/>
            <person name="Vlamakis H."/>
            <person name="Alm E.J."/>
            <person name="Xavier R.J."/>
        </authorList>
    </citation>
    <scope>NUCLEOTIDE SEQUENCE [LARGE SCALE GENOMIC DNA]</scope>
    <source>
        <strain evidence="8">af_0058</strain>
    </source>
</reference>
<keyword evidence="5 6" id="KW-0472">Membrane</keyword>
<name>A0A4Q5GEV9_9FIRM</name>
<feature type="transmembrane region" description="Helical" evidence="6">
    <location>
        <begin position="425"/>
        <end position="443"/>
    </location>
</feature>
<evidence type="ECO:0000256" key="5">
    <source>
        <dbReference type="ARBA" id="ARBA00023136"/>
    </source>
</evidence>
<feature type="transmembrane region" description="Helical" evidence="6">
    <location>
        <begin position="265"/>
        <end position="287"/>
    </location>
</feature>
<feature type="transmembrane region" description="Helical" evidence="6">
    <location>
        <begin position="20"/>
        <end position="45"/>
    </location>
</feature>
<dbReference type="EMBL" id="RCXQ01000007">
    <property type="protein sequence ID" value="RYT66638.1"/>
    <property type="molecule type" value="Genomic_DNA"/>
</dbReference>
<dbReference type="Proteomes" id="UP000293506">
    <property type="component" value="Unassembled WGS sequence"/>
</dbReference>
<comment type="caution">
    <text evidence="7">The sequence shown here is derived from an EMBL/GenBank/DDBJ whole genome shotgun (WGS) entry which is preliminary data.</text>
</comment>
<feature type="transmembrane region" description="Helical" evidence="6">
    <location>
        <begin position="370"/>
        <end position="392"/>
    </location>
</feature>
<accession>A0A4Q5GEV9</accession>
<dbReference type="Pfam" id="PF01943">
    <property type="entry name" value="Polysacc_synt"/>
    <property type="match status" value="1"/>
</dbReference>
<gene>
    <name evidence="7" type="ORF">EAI82_08750</name>
</gene>
<evidence type="ECO:0008006" key="9">
    <source>
        <dbReference type="Google" id="ProtNLM"/>
    </source>
</evidence>
<feature type="transmembrane region" description="Helical" evidence="6">
    <location>
        <begin position="162"/>
        <end position="181"/>
    </location>
</feature>
<evidence type="ECO:0000256" key="1">
    <source>
        <dbReference type="ARBA" id="ARBA00004651"/>
    </source>
</evidence>
<keyword evidence="2" id="KW-1003">Cell membrane</keyword>
<evidence type="ECO:0000256" key="6">
    <source>
        <dbReference type="SAM" id="Phobius"/>
    </source>
</evidence>
<feature type="transmembrane region" description="Helical" evidence="6">
    <location>
        <begin position="225"/>
        <end position="253"/>
    </location>
</feature>
<evidence type="ECO:0000256" key="4">
    <source>
        <dbReference type="ARBA" id="ARBA00022989"/>
    </source>
</evidence>
<comment type="subcellular location">
    <subcellularLocation>
        <location evidence="1">Cell membrane</location>
        <topology evidence="1">Multi-pass membrane protein</topology>
    </subcellularLocation>
</comment>
<organism evidence="7 8">
    <name type="scientific">Blautia obeum</name>
    <dbReference type="NCBI Taxonomy" id="40520"/>
    <lineage>
        <taxon>Bacteria</taxon>
        <taxon>Bacillati</taxon>
        <taxon>Bacillota</taxon>
        <taxon>Clostridia</taxon>
        <taxon>Lachnospirales</taxon>
        <taxon>Lachnospiraceae</taxon>
        <taxon>Blautia</taxon>
    </lineage>
</organism>